<evidence type="ECO:0000313" key="2">
    <source>
        <dbReference type="EMBL" id="KAL0107241.1"/>
    </source>
</evidence>
<keyword evidence="1" id="KW-0812">Transmembrane</keyword>
<keyword evidence="1" id="KW-0472">Membrane</keyword>
<dbReference type="Proteomes" id="UP001430953">
    <property type="component" value="Unassembled WGS sequence"/>
</dbReference>
<keyword evidence="1" id="KW-1133">Transmembrane helix</keyword>
<dbReference type="EMBL" id="JADYXP020000017">
    <property type="protein sequence ID" value="KAL0107241.1"/>
    <property type="molecule type" value="Genomic_DNA"/>
</dbReference>
<gene>
    <name evidence="2" type="ORF">PUN28_015645</name>
</gene>
<comment type="caution">
    <text evidence="2">The sequence shown here is derived from an EMBL/GenBank/DDBJ whole genome shotgun (WGS) entry which is preliminary data.</text>
</comment>
<accession>A0AAW2EU52</accession>
<keyword evidence="3" id="KW-1185">Reference proteome</keyword>
<reference evidence="2 3" key="1">
    <citation type="submission" date="2023-03" db="EMBL/GenBank/DDBJ databases">
        <title>High recombination rates correlate with genetic variation in Cardiocondyla obscurior ants.</title>
        <authorList>
            <person name="Errbii M."/>
        </authorList>
    </citation>
    <scope>NUCLEOTIDE SEQUENCE [LARGE SCALE GENOMIC DNA]</scope>
    <source>
        <strain evidence="2">Alpha-2009</strain>
        <tissue evidence="2">Whole body</tissue>
    </source>
</reference>
<dbReference type="AlphaFoldDB" id="A0AAW2EU52"/>
<protein>
    <submittedName>
        <fullName evidence="2">Uncharacterized protein</fullName>
    </submittedName>
</protein>
<evidence type="ECO:0000313" key="3">
    <source>
        <dbReference type="Proteomes" id="UP001430953"/>
    </source>
</evidence>
<proteinExistence type="predicted"/>
<sequence>MVARVKSHKGRKESRCCEPWNIIDALEIHREKLVRNDVNLCTILTYLKIIIFISIDSMTHSTSLTRPRVIISRLKPPPRW</sequence>
<name>A0AAW2EU52_9HYME</name>
<evidence type="ECO:0000256" key="1">
    <source>
        <dbReference type="SAM" id="Phobius"/>
    </source>
</evidence>
<feature type="transmembrane region" description="Helical" evidence="1">
    <location>
        <begin position="38"/>
        <end position="55"/>
    </location>
</feature>
<organism evidence="2 3">
    <name type="scientific">Cardiocondyla obscurior</name>
    <dbReference type="NCBI Taxonomy" id="286306"/>
    <lineage>
        <taxon>Eukaryota</taxon>
        <taxon>Metazoa</taxon>
        <taxon>Ecdysozoa</taxon>
        <taxon>Arthropoda</taxon>
        <taxon>Hexapoda</taxon>
        <taxon>Insecta</taxon>
        <taxon>Pterygota</taxon>
        <taxon>Neoptera</taxon>
        <taxon>Endopterygota</taxon>
        <taxon>Hymenoptera</taxon>
        <taxon>Apocrita</taxon>
        <taxon>Aculeata</taxon>
        <taxon>Formicoidea</taxon>
        <taxon>Formicidae</taxon>
        <taxon>Myrmicinae</taxon>
        <taxon>Cardiocondyla</taxon>
    </lineage>
</organism>